<dbReference type="GeneID" id="18937549"/>
<accession>F4RE84</accession>
<dbReference type="RefSeq" id="XP_007407678.1">
    <property type="nucleotide sequence ID" value="XM_007407616.1"/>
</dbReference>
<dbReference type="KEGG" id="mlr:MELLADRAFT_96288"/>
<dbReference type="OrthoDB" id="10592260at2759"/>
<dbReference type="AlphaFoldDB" id="F4RE84"/>
<feature type="region of interest" description="Disordered" evidence="1">
    <location>
        <begin position="209"/>
        <end position="250"/>
    </location>
</feature>
<name>F4RE84_MELLP</name>
<organism evidence="3">
    <name type="scientific">Melampsora larici-populina (strain 98AG31 / pathotype 3-4-7)</name>
    <name type="common">Poplar leaf rust fungus</name>
    <dbReference type="NCBI Taxonomy" id="747676"/>
    <lineage>
        <taxon>Eukaryota</taxon>
        <taxon>Fungi</taxon>
        <taxon>Dikarya</taxon>
        <taxon>Basidiomycota</taxon>
        <taxon>Pucciniomycotina</taxon>
        <taxon>Pucciniomycetes</taxon>
        <taxon>Pucciniales</taxon>
        <taxon>Melampsoraceae</taxon>
        <taxon>Melampsora</taxon>
    </lineage>
</organism>
<keyword evidence="3" id="KW-1185">Reference proteome</keyword>
<evidence type="ECO:0000313" key="2">
    <source>
        <dbReference type="EMBL" id="EGG09318.1"/>
    </source>
</evidence>
<gene>
    <name evidence="2" type="ORF">MELLADRAFT_96288</name>
</gene>
<protein>
    <submittedName>
        <fullName evidence="2">Uncharacterized protein</fullName>
    </submittedName>
</protein>
<proteinExistence type="predicted"/>
<evidence type="ECO:0000313" key="3">
    <source>
        <dbReference type="Proteomes" id="UP000001072"/>
    </source>
</evidence>
<sequence length="250" mass="27639">MASGPNFHGVCDQCTPSQQSCIFSTAPSNPNGHWRCNSCRFFGFHCDYPETILEPTSPPAIPTTPTPDQQLPLVPSSPYDQDWSHLIGLVPEYQSPASPPPPSIAAQSVETIYPTDDPIFTNIFDYNLDWKNDHATELAWTVWRHFDNAMRIIKDTGYEIPNLANNSYNLSRDIVIDDYVARNTSTGNTPPTLSSFIPFPHHAERANAEYVPPINSPQSDISEPSDPSSSNPSVGPPNTDLPNFLDPSLK</sequence>
<evidence type="ECO:0000256" key="1">
    <source>
        <dbReference type="SAM" id="MobiDB-lite"/>
    </source>
</evidence>
<dbReference type="VEuPathDB" id="FungiDB:MELLADRAFT_96288"/>
<reference evidence="3" key="1">
    <citation type="journal article" date="2011" name="Proc. Natl. Acad. Sci. U.S.A.">
        <title>Obligate biotrophy features unraveled by the genomic analysis of rust fungi.</title>
        <authorList>
            <person name="Duplessis S."/>
            <person name="Cuomo C.A."/>
            <person name="Lin Y.-C."/>
            <person name="Aerts A."/>
            <person name="Tisserant E."/>
            <person name="Veneault-Fourrey C."/>
            <person name="Joly D.L."/>
            <person name="Hacquard S."/>
            <person name="Amselem J."/>
            <person name="Cantarel B.L."/>
            <person name="Chiu R."/>
            <person name="Coutinho P.M."/>
            <person name="Feau N."/>
            <person name="Field M."/>
            <person name="Frey P."/>
            <person name="Gelhaye E."/>
            <person name="Goldberg J."/>
            <person name="Grabherr M.G."/>
            <person name="Kodira C.D."/>
            <person name="Kohler A."/>
            <person name="Kuees U."/>
            <person name="Lindquist E.A."/>
            <person name="Lucas S.M."/>
            <person name="Mago R."/>
            <person name="Mauceli E."/>
            <person name="Morin E."/>
            <person name="Murat C."/>
            <person name="Pangilinan J.L."/>
            <person name="Park R."/>
            <person name="Pearson M."/>
            <person name="Quesneville H."/>
            <person name="Rouhier N."/>
            <person name="Sakthikumar S."/>
            <person name="Salamov A.A."/>
            <person name="Schmutz J."/>
            <person name="Selles B."/>
            <person name="Shapiro H."/>
            <person name="Tanguay P."/>
            <person name="Tuskan G.A."/>
            <person name="Henrissat B."/>
            <person name="Van de Peer Y."/>
            <person name="Rouze P."/>
            <person name="Ellis J.G."/>
            <person name="Dodds P.N."/>
            <person name="Schein J.E."/>
            <person name="Zhong S."/>
            <person name="Hamelin R.C."/>
            <person name="Grigoriev I.V."/>
            <person name="Szabo L.J."/>
            <person name="Martin F."/>
        </authorList>
    </citation>
    <scope>NUCLEOTIDE SEQUENCE [LARGE SCALE GENOMIC DNA]</scope>
    <source>
        <strain evidence="3">98AG31 / pathotype 3-4-7</strain>
    </source>
</reference>
<feature type="compositionally biased region" description="Low complexity" evidence="1">
    <location>
        <begin position="216"/>
        <end position="237"/>
    </location>
</feature>
<dbReference type="EMBL" id="GL883098">
    <property type="protein sequence ID" value="EGG09318.1"/>
    <property type="molecule type" value="Genomic_DNA"/>
</dbReference>
<dbReference type="HOGENOM" id="CLU_1111601_0_0_1"/>
<dbReference type="Proteomes" id="UP000001072">
    <property type="component" value="Unassembled WGS sequence"/>
</dbReference>
<dbReference type="InParanoid" id="F4RE84"/>